<sequence>MGTVEPEEFCSRERENGYSAAIEAITSQHVPQHVTQHVIEQAEQKTDTKSKDTTSKKPLPGCTIQGFLVAVAI</sequence>
<evidence type="ECO:0000313" key="2">
    <source>
        <dbReference type="Proteomes" id="UP000649617"/>
    </source>
</evidence>
<dbReference type="Proteomes" id="UP000649617">
    <property type="component" value="Unassembled WGS sequence"/>
</dbReference>
<dbReference type="AlphaFoldDB" id="A0A812TS60"/>
<reference evidence="1" key="1">
    <citation type="submission" date="2021-02" db="EMBL/GenBank/DDBJ databases">
        <authorList>
            <person name="Dougan E. K."/>
            <person name="Rhodes N."/>
            <person name="Thang M."/>
            <person name="Chan C."/>
        </authorList>
    </citation>
    <scope>NUCLEOTIDE SEQUENCE</scope>
</reference>
<comment type="caution">
    <text evidence="1">The sequence shown here is derived from an EMBL/GenBank/DDBJ whole genome shotgun (WGS) entry which is preliminary data.</text>
</comment>
<dbReference type="EMBL" id="CAJNIZ010032557">
    <property type="protein sequence ID" value="CAE7538159.1"/>
    <property type="molecule type" value="Genomic_DNA"/>
</dbReference>
<protein>
    <submittedName>
        <fullName evidence="1">Uncharacterized protein</fullName>
    </submittedName>
</protein>
<organism evidence="1 2">
    <name type="scientific">Symbiodinium pilosum</name>
    <name type="common">Dinoflagellate</name>
    <dbReference type="NCBI Taxonomy" id="2952"/>
    <lineage>
        <taxon>Eukaryota</taxon>
        <taxon>Sar</taxon>
        <taxon>Alveolata</taxon>
        <taxon>Dinophyceae</taxon>
        <taxon>Suessiales</taxon>
        <taxon>Symbiodiniaceae</taxon>
        <taxon>Symbiodinium</taxon>
    </lineage>
</organism>
<proteinExistence type="predicted"/>
<accession>A0A812TS60</accession>
<name>A0A812TS60_SYMPI</name>
<evidence type="ECO:0000313" key="1">
    <source>
        <dbReference type="EMBL" id="CAE7538159.1"/>
    </source>
</evidence>
<keyword evidence="2" id="KW-1185">Reference proteome</keyword>
<gene>
    <name evidence="1" type="ORF">SPIL2461_LOCUS14235</name>
</gene>